<feature type="compositionally biased region" description="Basic and acidic residues" evidence="5">
    <location>
        <begin position="115"/>
        <end position="136"/>
    </location>
</feature>
<dbReference type="GO" id="GO:0034057">
    <property type="term" value="F:RNA strand-exchange activity"/>
    <property type="evidence" value="ECO:0007669"/>
    <property type="project" value="UniProtKB-UniRule"/>
</dbReference>
<dbReference type="NCBIfam" id="NF003434">
    <property type="entry name" value="PRK04950.1"/>
    <property type="match status" value="1"/>
</dbReference>
<dbReference type="Pfam" id="PF17516">
    <property type="entry name" value="ProQ_C"/>
    <property type="match status" value="1"/>
</dbReference>
<comment type="subcellular location">
    <subcellularLocation>
        <location evidence="4">Cytoplasm</location>
    </subcellularLocation>
</comment>
<dbReference type="RefSeq" id="WP_038206652.1">
    <property type="nucleotide sequence ID" value="NZ_CAWLWN010000026.1"/>
</dbReference>
<dbReference type="Proteomes" id="UP000028511">
    <property type="component" value="Unassembled WGS sequence"/>
</dbReference>
<dbReference type="PANTHER" id="PTHR38106:SF1">
    <property type="entry name" value="RNA CHAPERONE PROQ"/>
    <property type="match status" value="1"/>
</dbReference>
<dbReference type="SUPFAM" id="SSF48657">
    <property type="entry name" value="FinO-like"/>
    <property type="match status" value="1"/>
</dbReference>
<name>A0A077NGG0_XENBV</name>
<dbReference type="EMBL" id="CBSW010000190">
    <property type="protein sequence ID" value="CDG97468.1"/>
    <property type="molecule type" value="Genomic_DNA"/>
</dbReference>
<feature type="compositionally biased region" description="Low complexity" evidence="5">
    <location>
        <begin position="154"/>
        <end position="165"/>
    </location>
</feature>
<dbReference type="Pfam" id="PF04352">
    <property type="entry name" value="ProQ"/>
    <property type="match status" value="1"/>
</dbReference>
<accession>A0A077NGG0</accession>
<keyword evidence="1 4" id="KW-0963">Cytoplasm</keyword>
<feature type="domain" description="ProQ/FinO" evidence="6">
    <location>
        <begin position="5"/>
        <end position="119"/>
    </location>
</feature>
<dbReference type="FunFam" id="1.10.1710.10:FF:000001">
    <property type="entry name" value="RNA chaperone ProQ"/>
    <property type="match status" value="1"/>
</dbReference>
<dbReference type="PANTHER" id="PTHR38106">
    <property type="entry name" value="RNA CHAPERONE PROQ"/>
    <property type="match status" value="1"/>
</dbReference>
<evidence type="ECO:0000313" key="8">
    <source>
        <dbReference type="Proteomes" id="UP000028511"/>
    </source>
</evidence>
<reference evidence="7" key="1">
    <citation type="submission" date="2013-07" db="EMBL/GenBank/DDBJ databases">
        <title>Sub-species coevolution in mutualistic symbiosis.</title>
        <authorList>
            <person name="Murfin K."/>
            <person name="Klassen J."/>
            <person name="Lee M."/>
            <person name="Forst S."/>
            <person name="Stock P."/>
            <person name="Goodrich-Blair H."/>
        </authorList>
    </citation>
    <scope>NUCLEOTIDE SEQUENCE [LARGE SCALE GENOMIC DNA]</scope>
    <source>
        <strain evidence="7">Puntauvense</strain>
    </source>
</reference>
<protein>
    <recommendedName>
        <fullName evidence="4">RNA chaperone ProQ</fullName>
    </recommendedName>
</protein>
<dbReference type="SMART" id="SM00945">
    <property type="entry name" value="ProQ"/>
    <property type="match status" value="1"/>
</dbReference>
<dbReference type="InterPro" id="IPR023529">
    <property type="entry name" value="ProQ"/>
</dbReference>
<evidence type="ECO:0000256" key="4">
    <source>
        <dbReference type="HAMAP-Rule" id="MF_00749"/>
    </source>
</evidence>
<evidence type="ECO:0000256" key="5">
    <source>
        <dbReference type="SAM" id="MobiDB-lite"/>
    </source>
</evidence>
<feature type="region of interest" description="Disordered" evidence="5">
    <location>
        <begin position="104"/>
        <end position="181"/>
    </location>
</feature>
<dbReference type="InterPro" id="IPR016103">
    <property type="entry name" value="ProQ/FinO"/>
</dbReference>
<dbReference type="GO" id="GO:0005829">
    <property type="term" value="C:cytosol"/>
    <property type="evidence" value="ECO:0007669"/>
    <property type="project" value="TreeGrafter"/>
</dbReference>
<dbReference type="InterPro" id="IPR036442">
    <property type="entry name" value="ProQ/FinO_sf"/>
</dbReference>
<comment type="caution">
    <text evidence="7">The sequence shown here is derived from an EMBL/GenBank/DDBJ whole genome shotgun (WGS) entry which is preliminary data.</text>
</comment>
<comment type="function">
    <text evidence="4">RNA chaperone with significant RNA binding, RNA strand exchange and RNA duplexing activities. May regulate ProP activity through an RNA-based, post-transcriptional mechanism.</text>
</comment>
<proteinExistence type="inferred from homology"/>
<dbReference type="GO" id="GO:0033592">
    <property type="term" value="F:RNA strand annealing activity"/>
    <property type="evidence" value="ECO:0007669"/>
    <property type="project" value="UniProtKB-UniRule"/>
</dbReference>
<sequence length="240" mass="26684">METEPKLNSSKEVIAFLAERFPLCFAAEGEARPLKIGIFQDIVERIQGEECLSKTQLRSALRLYTSSWRYLYGVKEGAQRVDLDGNACGELEVEHIEHARQQLAEAKARVQAQRAEQRAKKRETENASDKKSEHPVNKKAAPRRQASGNGEKPSSSSQNRLQQSRKPADNVTRKIAQPRISQPELTSVTDVSSLKVGQTIKVNVGKSLMDASVLEIAKDGVRVQLPTGLAMIVRAEHLKF</sequence>
<dbReference type="Gene3D" id="1.10.1710.10">
    <property type="entry name" value="ProQ/FinO domain"/>
    <property type="match status" value="1"/>
</dbReference>
<dbReference type="AlphaFoldDB" id="A0A077NGG0"/>
<evidence type="ECO:0000313" key="7">
    <source>
        <dbReference type="EMBL" id="CDG97468.1"/>
    </source>
</evidence>
<dbReference type="HOGENOM" id="CLU_113254_0_0_6"/>
<dbReference type="GO" id="GO:0010608">
    <property type="term" value="P:post-transcriptional regulation of gene expression"/>
    <property type="evidence" value="ECO:0007669"/>
    <property type="project" value="InterPro"/>
</dbReference>
<comment type="similarity">
    <text evidence="4">Belongs to the ProQ family.</text>
</comment>
<dbReference type="HAMAP" id="MF_00749">
    <property type="entry name" value="ProQ"/>
    <property type="match status" value="1"/>
</dbReference>
<evidence type="ECO:0000256" key="1">
    <source>
        <dbReference type="ARBA" id="ARBA00022490"/>
    </source>
</evidence>
<evidence type="ECO:0000256" key="3">
    <source>
        <dbReference type="ARBA" id="ARBA00023186"/>
    </source>
</evidence>
<keyword evidence="3 4" id="KW-0143">Chaperone</keyword>
<evidence type="ECO:0000256" key="2">
    <source>
        <dbReference type="ARBA" id="ARBA00022884"/>
    </source>
</evidence>
<dbReference type="InterPro" id="IPR035236">
    <property type="entry name" value="ProQ_C"/>
</dbReference>
<evidence type="ECO:0000259" key="6">
    <source>
        <dbReference type="SMART" id="SM00945"/>
    </source>
</evidence>
<gene>
    <name evidence="4 7" type="primary">proQ</name>
    <name evidence="7" type="ORF">XBP1_270008</name>
</gene>
<keyword evidence="2 4" id="KW-0694">RNA-binding</keyword>
<organism evidence="7 8">
    <name type="scientific">Xenorhabdus bovienii str. puntauvense</name>
    <dbReference type="NCBI Taxonomy" id="1398201"/>
    <lineage>
        <taxon>Bacteria</taxon>
        <taxon>Pseudomonadati</taxon>
        <taxon>Pseudomonadota</taxon>
        <taxon>Gammaproteobacteria</taxon>
        <taxon>Enterobacterales</taxon>
        <taxon>Morganellaceae</taxon>
        <taxon>Xenorhabdus</taxon>
    </lineage>
</organism>